<feature type="transmembrane region" description="Helical" evidence="7">
    <location>
        <begin position="58"/>
        <end position="81"/>
    </location>
</feature>
<dbReference type="EMBL" id="ACLL01000006">
    <property type="protein sequence ID" value="EEW54648.1"/>
    <property type="molecule type" value="Genomic_DNA"/>
</dbReference>
<dbReference type="PANTHER" id="PTHR43414:SF1">
    <property type="entry name" value="PEPTIDE PERMEASE"/>
    <property type="match status" value="1"/>
</dbReference>
<evidence type="ECO:0000256" key="6">
    <source>
        <dbReference type="ARBA" id="ARBA00023136"/>
    </source>
</evidence>
<sequence>MTSVTLPFFCDQEKKGALIVSKEVKRIIAVVIFCEFLICLGMSLIFPVMPFIKNEYHFSAFDMGVMSSLFAFVQFIASPIVGRISDKTGRKPMLVWGLLAFSIAEFVFALAQQLWLFDLSRAVDGLSAAMFVPTSMALAADLTSVKDRAKVIGWLSAAFSGGLILGPGLGGILANISYKFPFWVAGILGIISTIVAVALLPKDSDEQFKSSTKNPEDALLEGGWSQVKSLLTPLMTTLFLMIFIMAFGLAGFESIYSLYVNEVHHFDLQAIALVLTLNGIISLVLQVFLFDRMVQWWGEVRVIRYCFFASAIGTAFVIYDHSHWQLIVATLVVFEAFDMLRPAITTLLTKMSKNNQGLLNGVNMSLTSVGNVIGPLISGALLDINYQYPYWIVIVFLALSFIITFGLQHLNRANV</sequence>
<gene>
    <name evidence="9" type="ORF">HMPREF0494_0124</name>
</gene>
<evidence type="ECO:0000313" key="9">
    <source>
        <dbReference type="EMBL" id="EEW54648.1"/>
    </source>
</evidence>
<dbReference type="CDD" id="cd17325">
    <property type="entry name" value="MFS_MdtG_SLC18_like"/>
    <property type="match status" value="1"/>
</dbReference>
<evidence type="ECO:0000256" key="4">
    <source>
        <dbReference type="ARBA" id="ARBA00022692"/>
    </source>
</evidence>
<feature type="transmembrane region" description="Helical" evidence="7">
    <location>
        <begin position="27"/>
        <end position="52"/>
    </location>
</feature>
<dbReference type="Pfam" id="PF07690">
    <property type="entry name" value="MFS_1"/>
    <property type="match status" value="1"/>
</dbReference>
<dbReference type="PANTHER" id="PTHR43414">
    <property type="entry name" value="MULTIDRUG RESISTANCE PROTEIN MDTG"/>
    <property type="match status" value="1"/>
</dbReference>
<evidence type="ECO:0000256" key="3">
    <source>
        <dbReference type="ARBA" id="ARBA00022475"/>
    </source>
</evidence>
<dbReference type="GO" id="GO:0005886">
    <property type="term" value="C:plasma membrane"/>
    <property type="evidence" value="ECO:0007669"/>
    <property type="project" value="UniProtKB-SubCell"/>
</dbReference>
<organism evidence="9 10">
    <name type="scientific">Limosilactobacillus antri DSM 16041</name>
    <dbReference type="NCBI Taxonomy" id="525309"/>
    <lineage>
        <taxon>Bacteria</taxon>
        <taxon>Bacillati</taxon>
        <taxon>Bacillota</taxon>
        <taxon>Bacilli</taxon>
        <taxon>Lactobacillales</taxon>
        <taxon>Lactobacillaceae</taxon>
        <taxon>Limosilactobacillus</taxon>
    </lineage>
</organism>
<evidence type="ECO:0000256" key="7">
    <source>
        <dbReference type="SAM" id="Phobius"/>
    </source>
</evidence>
<evidence type="ECO:0000256" key="5">
    <source>
        <dbReference type="ARBA" id="ARBA00022989"/>
    </source>
</evidence>
<comment type="subcellular location">
    <subcellularLocation>
        <location evidence="1">Cell membrane</location>
        <topology evidence="1">Multi-pass membrane protein</topology>
    </subcellularLocation>
</comment>
<feature type="transmembrane region" description="Helical" evidence="7">
    <location>
        <begin position="271"/>
        <end position="290"/>
    </location>
</feature>
<feature type="transmembrane region" description="Helical" evidence="7">
    <location>
        <begin position="152"/>
        <end position="174"/>
    </location>
</feature>
<feature type="transmembrane region" description="Helical" evidence="7">
    <location>
        <begin position="180"/>
        <end position="200"/>
    </location>
</feature>
<dbReference type="HOGENOM" id="CLU_001265_10_11_9"/>
<keyword evidence="2" id="KW-0813">Transport</keyword>
<keyword evidence="3" id="KW-1003">Cell membrane</keyword>
<protein>
    <submittedName>
        <fullName evidence="9">Transporter, major facilitator family protein</fullName>
    </submittedName>
</protein>
<dbReference type="InterPro" id="IPR011701">
    <property type="entry name" value="MFS"/>
</dbReference>
<feature type="transmembrane region" description="Helical" evidence="7">
    <location>
        <begin position="238"/>
        <end position="259"/>
    </location>
</feature>
<dbReference type="eggNOG" id="COG2814">
    <property type="taxonomic scope" value="Bacteria"/>
</dbReference>
<feature type="domain" description="Major facilitator superfamily (MFS) profile" evidence="8">
    <location>
        <begin position="27"/>
        <end position="412"/>
    </location>
</feature>
<feature type="transmembrane region" description="Helical" evidence="7">
    <location>
        <begin position="302"/>
        <end position="319"/>
    </location>
</feature>
<evidence type="ECO:0000256" key="2">
    <source>
        <dbReference type="ARBA" id="ARBA00022448"/>
    </source>
</evidence>
<dbReference type="InterPro" id="IPR020846">
    <property type="entry name" value="MFS_dom"/>
</dbReference>
<dbReference type="Proteomes" id="UP000003675">
    <property type="component" value="Unassembled WGS sequence"/>
</dbReference>
<dbReference type="InterPro" id="IPR001958">
    <property type="entry name" value="Tet-R_TetA/multi-R_MdtG-like"/>
</dbReference>
<name>C8P480_9LACO</name>
<dbReference type="Gene3D" id="1.20.1250.20">
    <property type="entry name" value="MFS general substrate transporter like domains"/>
    <property type="match status" value="1"/>
</dbReference>
<keyword evidence="6 7" id="KW-0472">Membrane</keyword>
<dbReference type="PRINTS" id="PR01035">
    <property type="entry name" value="TCRTETA"/>
</dbReference>
<dbReference type="GO" id="GO:0022857">
    <property type="term" value="F:transmembrane transporter activity"/>
    <property type="evidence" value="ECO:0007669"/>
    <property type="project" value="InterPro"/>
</dbReference>
<comment type="caution">
    <text evidence="9">The sequence shown here is derived from an EMBL/GenBank/DDBJ whole genome shotgun (WGS) entry which is preliminary data.</text>
</comment>
<feature type="transmembrane region" description="Helical" evidence="7">
    <location>
        <begin position="361"/>
        <end position="382"/>
    </location>
</feature>
<dbReference type="SUPFAM" id="SSF103473">
    <property type="entry name" value="MFS general substrate transporter"/>
    <property type="match status" value="1"/>
</dbReference>
<reference evidence="9 10" key="1">
    <citation type="submission" date="2009-09" db="EMBL/GenBank/DDBJ databases">
        <authorList>
            <person name="Qin X."/>
            <person name="Bachman B."/>
            <person name="Battles P."/>
            <person name="Bell A."/>
            <person name="Bess C."/>
            <person name="Bickham C."/>
            <person name="Chaboub L."/>
            <person name="Chen D."/>
            <person name="Coyle M."/>
            <person name="Deiros D.R."/>
            <person name="Dinh H."/>
            <person name="Forbes L."/>
            <person name="Fowler G."/>
            <person name="Francisco L."/>
            <person name="Fu Q."/>
            <person name="Gubbala S."/>
            <person name="Hale W."/>
            <person name="Han Y."/>
            <person name="Hemphill L."/>
            <person name="Highlander S.K."/>
            <person name="Hirani K."/>
            <person name="Hogues M."/>
            <person name="Jackson L."/>
            <person name="Jakkamsetti A."/>
            <person name="Javaid M."/>
            <person name="Jiang H."/>
            <person name="Korchina V."/>
            <person name="Kovar C."/>
            <person name="Lara F."/>
            <person name="Lee S."/>
            <person name="Mata R."/>
            <person name="Mathew T."/>
            <person name="Moen C."/>
            <person name="Morales K."/>
            <person name="Munidasa M."/>
            <person name="Nazareth L."/>
            <person name="Ngo R."/>
            <person name="Nguyen L."/>
            <person name="Okwuonu G."/>
            <person name="Ongeri F."/>
            <person name="Patil S."/>
            <person name="Petrosino J."/>
            <person name="Pham C."/>
            <person name="Pham P."/>
            <person name="Pu L.-L."/>
            <person name="Puazo M."/>
            <person name="Raj R."/>
            <person name="Reid J."/>
            <person name="Rouhana J."/>
            <person name="Saada N."/>
            <person name="Shang Y."/>
            <person name="Simmons D."/>
            <person name="Thornton R."/>
            <person name="Warren J."/>
            <person name="Weissenberger G."/>
            <person name="Zhang J."/>
            <person name="Zhang L."/>
            <person name="Zhou C."/>
            <person name="Zhu D."/>
            <person name="Muzny D."/>
            <person name="Worley K."/>
            <person name="Gibbs R."/>
        </authorList>
    </citation>
    <scope>NUCLEOTIDE SEQUENCE [LARGE SCALE GENOMIC DNA]</scope>
    <source>
        <strain evidence="9 10">DSM 16041</strain>
    </source>
</reference>
<dbReference type="PROSITE" id="PS50850">
    <property type="entry name" value="MFS"/>
    <property type="match status" value="1"/>
</dbReference>
<feature type="transmembrane region" description="Helical" evidence="7">
    <location>
        <begin position="388"/>
        <end position="407"/>
    </location>
</feature>
<dbReference type="AlphaFoldDB" id="C8P480"/>
<feature type="transmembrane region" description="Helical" evidence="7">
    <location>
        <begin position="93"/>
        <end position="116"/>
    </location>
</feature>
<dbReference type="InterPro" id="IPR036259">
    <property type="entry name" value="MFS_trans_sf"/>
</dbReference>
<proteinExistence type="predicted"/>
<keyword evidence="5 7" id="KW-1133">Transmembrane helix</keyword>
<evidence type="ECO:0000259" key="8">
    <source>
        <dbReference type="PROSITE" id="PS50850"/>
    </source>
</evidence>
<evidence type="ECO:0000256" key="1">
    <source>
        <dbReference type="ARBA" id="ARBA00004651"/>
    </source>
</evidence>
<evidence type="ECO:0000313" key="10">
    <source>
        <dbReference type="Proteomes" id="UP000003675"/>
    </source>
</evidence>
<keyword evidence="4 7" id="KW-0812">Transmembrane</keyword>
<dbReference type="STRING" id="525309.HMPREF0494_0124"/>
<accession>C8P480</accession>